<reference evidence="5" key="2">
    <citation type="submission" date="2023-02" db="EMBL/GenBank/DDBJ databases">
        <authorList>
            <consortium name="DOE Joint Genome Institute"/>
            <person name="Mondo S.J."/>
            <person name="Chang Y."/>
            <person name="Wang Y."/>
            <person name="Ahrendt S."/>
            <person name="Andreopoulos W."/>
            <person name="Barry K."/>
            <person name="Beard J."/>
            <person name="Benny G.L."/>
            <person name="Blankenship S."/>
            <person name="Bonito G."/>
            <person name="Cuomo C."/>
            <person name="Desiro A."/>
            <person name="Gervers K.A."/>
            <person name="Hundley H."/>
            <person name="Kuo A."/>
            <person name="LaButti K."/>
            <person name="Lang B.F."/>
            <person name="Lipzen A."/>
            <person name="O'Donnell K."/>
            <person name="Pangilinan J."/>
            <person name="Reynolds N."/>
            <person name="Sandor L."/>
            <person name="Smith M.W."/>
            <person name="Tsang A."/>
            <person name="Grigoriev I.V."/>
            <person name="Stajich J.E."/>
            <person name="Spatafora J.W."/>
        </authorList>
    </citation>
    <scope>NUCLEOTIDE SEQUENCE</scope>
    <source>
        <strain evidence="5">RSA 2281</strain>
    </source>
</reference>
<keyword evidence="6" id="KW-1185">Reference proteome</keyword>
<dbReference type="Gene3D" id="3.30.60.20">
    <property type="match status" value="1"/>
</dbReference>
<dbReference type="SMART" id="SM00109">
    <property type="entry name" value="C1"/>
    <property type="match status" value="2"/>
</dbReference>
<evidence type="ECO:0000256" key="1">
    <source>
        <dbReference type="ARBA" id="ARBA00022723"/>
    </source>
</evidence>
<keyword evidence="1" id="KW-0479">Metal-binding</keyword>
<evidence type="ECO:0000313" key="6">
    <source>
        <dbReference type="Proteomes" id="UP001209540"/>
    </source>
</evidence>
<feature type="region of interest" description="Disordered" evidence="3">
    <location>
        <begin position="472"/>
        <end position="503"/>
    </location>
</feature>
<gene>
    <name evidence="5" type="ORF">BDA99DRAFT_72373</name>
</gene>
<keyword evidence="2" id="KW-0862">Zinc</keyword>
<feature type="compositionally biased region" description="Low complexity" evidence="3">
    <location>
        <begin position="1"/>
        <end position="12"/>
    </location>
</feature>
<sequence length="1217" mass="135738">MTNPNSTIISIAPSPPSPFDHEESEPTSSLHGNATSTNGDGTLNPNSASPKLDEYRNMIRHILTKISKRRRPPTALANLAESCMTMEPNTSFDNEEVVDLLIQLRTALTLCEKSGLGPEILIQRDPRASPGPSQGNSPIMATSPQTLAFETEYKSSSFENIIATLDDLVLNDSRYSTANPRPSRPSFSMQSILIDVATILVTLCNDLSLLSIIGTTMLPAFDSFPQGPLLGKLLGFFLDVFIPRLSQCKTQKVASSSFTENRHTQARSSPSVPNSPIITTAAPTINIQSPDPDEDNNTRIQRSSHLTIDTQFSPSFASPRSPQHHQQHSIRPTMEHDPIHALFTPLLYFMIEYLDPYLATSAATHLSEPPLAFTLPHQSYSIHNFHRALCFMISQKPDFYLDLLHVISHAGVPEIKYKACQILFHYYNISTGHVVVAENFPELDPENEITLLEKAMEQQTFEQEQQHQNDPTFLESMMGNNSNAGTGGPASQNTSANNTPYNGINRKYKSGLLNTMGGLGGASGSGGPSSSSPSPAMRSDDSLDEDGISTSGRECHIWHPHMFAEYNKNQAEELSMHPQRMQPGIQVFSTVVHDDMTGAYCKECYKMIKGYGLRCYQCKCSIHYGCLSNSDQDIMLYVKEGGIQKVVSPQFCTIPPQPRFYCNIGVTTSSSSPAIIHLLGHQFMLVNLFTLMLCASCCLPLWGISHQGYRCSICNRFVHPDCLAQAEREGGFRHSHSTIQRCHPFQPLLESHTRISENALCQGLRDFYGDLYPTNDSDMATKSFEEVGLILNVLLLQDNILQCGIASGCLLISQSSDDPLLVVPPQLQPSMSDDDMERVSTASPILRNALSLCMKYILSGSCPTSRFLGSFYSNRQHVMEECVLSKEEYLSHICAMMKSGVASAMVGEKHASMTSDYLQVDQWEDHHHQHNHEDDAWDTTPQEVIDRDAMLQWLMVNVRIKSHVATKIMLQHMRNLGLFERQDGTHMLFTLAEDQPVLCIFPVPYAIDCMPTVESLVDAIEACLNDIDITINECGMLLLVRRCWPDPFISRYTCERLIYAILSWVFQEDERLSALHAEYMGDHGSGGGGASGHRHPLPGVKNSRWTQAAQAALMSRMKGVDKNRQSVTFAMGMSSGAGNVYVTTRGALRDRYLIRWMSIMHEMDPSGYASMLFDTIERIVEGKREECVPWIDSQEQEVCLYFFPCPYGTEKYLLLMR</sequence>
<dbReference type="AlphaFoldDB" id="A0AAD5PDN6"/>
<feature type="region of interest" description="Disordered" evidence="3">
    <location>
        <begin position="517"/>
        <end position="551"/>
    </location>
</feature>
<dbReference type="InterPro" id="IPR002219">
    <property type="entry name" value="PKC_DAG/PE"/>
</dbReference>
<feature type="compositionally biased region" description="Gly residues" evidence="3">
    <location>
        <begin position="517"/>
        <end position="527"/>
    </location>
</feature>
<reference evidence="5" key="1">
    <citation type="journal article" date="2022" name="IScience">
        <title>Evolution of zygomycete secretomes and the origins of terrestrial fungal ecologies.</title>
        <authorList>
            <person name="Chang Y."/>
            <person name="Wang Y."/>
            <person name="Mondo S."/>
            <person name="Ahrendt S."/>
            <person name="Andreopoulos W."/>
            <person name="Barry K."/>
            <person name="Beard J."/>
            <person name="Benny G.L."/>
            <person name="Blankenship S."/>
            <person name="Bonito G."/>
            <person name="Cuomo C."/>
            <person name="Desiro A."/>
            <person name="Gervers K.A."/>
            <person name="Hundley H."/>
            <person name="Kuo A."/>
            <person name="LaButti K."/>
            <person name="Lang B.F."/>
            <person name="Lipzen A."/>
            <person name="O'Donnell K."/>
            <person name="Pangilinan J."/>
            <person name="Reynolds N."/>
            <person name="Sandor L."/>
            <person name="Smith M.E."/>
            <person name="Tsang A."/>
            <person name="Grigoriev I.V."/>
            <person name="Stajich J.E."/>
            <person name="Spatafora J.W."/>
        </authorList>
    </citation>
    <scope>NUCLEOTIDE SEQUENCE</scope>
    <source>
        <strain evidence="5">RSA 2281</strain>
    </source>
</reference>
<feature type="region of interest" description="Disordered" evidence="3">
    <location>
        <begin position="1"/>
        <end position="52"/>
    </location>
</feature>
<evidence type="ECO:0000259" key="4">
    <source>
        <dbReference type="PROSITE" id="PS50081"/>
    </source>
</evidence>
<protein>
    <recommendedName>
        <fullName evidence="4">Phorbol-ester/DAG-type domain-containing protein</fullName>
    </recommendedName>
</protein>
<evidence type="ECO:0000256" key="2">
    <source>
        <dbReference type="ARBA" id="ARBA00022833"/>
    </source>
</evidence>
<evidence type="ECO:0000313" key="5">
    <source>
        <dbReference type="EMBL" id="KAI9262295.1"/>
    </source>
</evidence>
<feature type="compositionally biased region" description="Polar residues" evidence="3">
    <location>
        <begin position="478"/>
        <end position="502"/>
    </location>
</feature>
<organism evidence="5 6">
    <name type="scientific">Phascolomyces articulosus</name>
    <dbReference type="NCBI Taxonomy" id="60185"/>
    <lineage>
        <taxon>Eukaryota</taxon>
        <taxon>Fungi</taxon>
        <taxon>Fungi incertae sedis</taxon>
        <taxon>Mucoromycota</taxon>
        <taxon>Mucoromycotina</taxon>
        <taxon>Mucoromycetes</taxon>
        <taxon>Mucorales</taxon>
        <taxon>Lichtheimiaceae</taxon>
        <taxon>Phascolomyces</taxon>
    </lineage>
</organism>
<evidence type="ECO:0000256" key="3">
    <source>
        <dbReference type="SAM" id="MobiDB-lite"/>
    </source>
</evidence>
<dbReference type="Proteomes" id="UP001209540">
    <property type="component" value="Unassembled WGS sequence"/>
</dbReference>
<accession>A0AAD5PDN6</accession>
<dbReference type="SUPFAM" id="SSF57889">
    <property type="entry name" value="Cysteine-rich domain"/>
    <property type="match status" value="1"/>
</dbReference>
<dbReference type="Pfam" id="PF00130">
    <property type="entry name" value="C1_1"/>
    <property type="match status" value="1"/>
</dbReference>
<proteinExistence type="predicted"/>
<dbReference type="EMBL" id="JAIXMP010000014">
    <property type="protein sequence ID" value="KAI9262295.1"/>
    <property type="molecule type" value="Genomic_DNA"/>
</dbReference>
<dbReference type="InterPro" id="IPR046349">
    <property type="entry name" value="C1-like_sf"/>
</dbReference>
<comment type="caution">
    <text evidence="5">The sequence shown here is derived from an EMBL/GenBank/DDBJ whole genome shotgun (WGS) entry which is preliminary data.</text>
</comment>
<dbReference type="GO" id="GO:0046872">
    <property type="term" value="F:metal ion binding"/>
    <property type="evidence" value="ECO:0007669"/>
    <property type="project" value="UniProtKB-KW"/>
</dbReference>
<feature type="region of interest" description="Disordered" evidence="3">
    <location>
        <begin position="256"/>
        <end position="277"/>
    </location>
</feature>
<dbReference type="PROSITE" id="PS50081">
    <property type="entry name" value="ZF_DAG_PE_2"/>
    <property type="match status" value="1"/>
</dbReference>
<feature type="domain" description="Phorbol-ester/DAG-type" evidence="4">
    <location>
        <begin position="680"/>
        <end position="730"/>
    </location>
</feature>
<name>A0AAD5PDN6_9FUNG</name>
<feature type="compositionally biased region" description="Polar residues" evidence="3">
    <location>
        <begin position="26"/>
        <end position="49"/>
    </location>
</feature>